<dbReference type="Pfam" id="PF01636">
    <property type="entry name" value="APH"/>
    <property type="match status" value="1"/>
</dbReference>
<dbReference type="EMBL" id="JAXIVS010000008">
    <property type="protein sequence ID" value="MDY7229537.1"/>
    <property type="molecule type" value="Genomic_DNA"/>
</dbReference>
<name>A0ABU5H8U0_9BACT</name>
<proteinExistence type="predicted"/>
<evidence type="ECO:0000313" key="3">
    <source>
        <dbReference type="Proteomes" id="UP001291309"/>
    </source>
</evidence>
<sequence>MEPRLDLAAMIGRIAYHVVKEKLTNPRPTSLREVPPSPRHLTNEWLTLALCDGTPGAEVMGYEVSGRDEGTSSRARLRVRYNEAGRDAGLPTALFTKSGATFKTRLVSAAAGLSKIESQFYALVRPTLAIEAPPTRYSAYDPVTNRQLLLMDDVTVTVGATFGDVLSRDLTYDQAEKVVDTLAALHAKFWGAPLQRMYGSWLWNSYEFQATLNVYIGAVARIASGFERGRDVIPARLHARRSELADAMMRSLKINISGPQTMLHSDTHPGNWYVTKAGAMGLCDWQCVAQGGWARDIAYALATNLPPENRRAWERDLIARHGERLAEAGIRPPSADEAFLAYRQAMTHPTMMWLSVLGRHASQPVFQLHEVTVELVRRVCTAADDLDTLDAIP</sequence>
<keyword evidence="3" id="KW-1185">Reference proteome</keyword>
<evidence type="ECO:0000259" key="1">
    <source>
        <dbReference type="Pfam" id="PF01636"/>
    </source>
</evidence>
<organism evidence="2 3">
    <name type="scientific">Hyalangium rubrum</name>
    <dbReference type="NCBI Taxonomy" id="3103134"/>
    <lineage>
        <taxon>Bacteria</taxon>
        <taxon>Pseudomonadati</taxon>
        <taxon>Myxococcota</taxon>
        <taxon>Myxococcia</taxon>
        <taxon>Myxococcales</taxon>
        <taxon>Cystobacterineae</taxon>
        <taxon>Archangiaceae</taxon>
        <taxon>Hyalangium</taxon>
    </lineage>
</organism>
<protein>
    <submittedName>
        <fullName evidence="2">Phosphotransferase</fullName>
    </submittedName>
</protein>
<dbReference type="SUPFAM" id="SSF56112">
    <property type="entry name" value="Protein kinase-like (PK-like)"/>
    <property type="match status" value="1"/>
</dbReference>
<dbReference type="InterPro" id="IPR011009">
    <property type="entry name" value="Kinase-like_dom_sf"/>
</dbReference>
<accession>A0ABU5H8U0</accession>
<reference evidence="2 3" key="1">
    <citation type="submission" date="2023-12" db="EMBL/GenBank/DDBJ databases">
        <title>the genome sequence of Hyalangium sp. s54d21.</title>
        <authorList>
            <person name="Zhang X."/>
        </authorList>
    </citation>
    <scope>NUCLEOTIDE SEQUENCE [LARGE SCALE GENOMIC DNA]</scope>
    <source>
        <strain evidence="3">s54d21</strain>
    </source>
</reference>
<dbReference type="InterPro" id="IPR002575">
    <property type="entry name" value="Aminoglycoside_PTrfase"/>
</dbReference>
<gene>
    <name evidence="2" type="ORF">SYV04_24300</name>
</gene>
<dbReference type="RefSeq" id="WP_321548258.1">
    <property type="nucleotide sequence ID" value="NZ_JAXIVS010000008.1"/>
</dbReference>
<dbReference type="Gene3D" id="3.90.1200.10">
    <property type="match status" value="1"/>
</dbReference>
<dbReference type="Proteomes" id="UP001291309">
    <property type="component" value="Unassembled WGS sequence"/>
</dbReference>
<evidence type="ECO:0000313" key="2">
    <source>
        <dbReference type="EMBL" id="MDY7229537.1"/>
    </source>
</evidence>
<feature type="domain" description="Aminoglycoside phosphotransferase" evidence="1">
    <location>
        <begin position="141"/>
        <end position="322"/>
    </location>
</feature>
<comment type="caution">
    <text evidence="2">The sequence shown here is derived from an EMBL/GenBank/DDBJ whole genome shotgun (WGS) entry which is preliminary data.</text>
</comment>